<evidence type="ECO:0000256" key="15">
    <source>
        <dbReference type="PIRNR" id="PIRNR004491"/>
    </source>
</evidence>
<comment type="pathway">
    <text evidence="3 15">Cofactor biosynthesis; FMN biosynthesis; FMN from riboflavin (ATP route): step 1/1.</text>
</comment>
<dbReference type="PIRSF" id="PIRSF004491">
    <property type="entry name" value="FAD_Synth"/>
    <property type="match status" value="1"/>
</dbReference>
<evidence type="ECO:0000313" key="17">
    <source>
        <dbReference type="EMBL" id="MDN3708427.1"/>
    </source>
</evidence>
<dbReference type="RefSeq" id="WP_290364293.1">
    <property type="nucleotide sequence ID" value="NZ_JAUFQU010000001.1"/>
</dbReference>
<dbReference type="GO" id="GO:0008531">
    <property type="term" value="F:riboflavin kinase activity"/>
    <property type="evidence" value="ECO:0007669"/>
    <property type="project" value="UniProtKB-EC"/>
</dbReference>
<keyword evidence="7 15" id="KW-0548">Nucleotidyltransferase</keyword>
<organism evidence="17 18">
    <name type="scientific">Paenimyroides ceti</name>
    <dbReference type="NCBI Taxonomy" id="395087"/>
    <lineage>
        <taxon>Bacteria</taxon>
        <taxon>Pseudomonadati</taxon>
        <taxon>Bacteroidota</taxon>
        <taxon>Flavobacteriia</taxon>
        <taxon>Flavobacteriales</taxon>
        <taxon>Flavobacteriaceae</taxon>
        <taxon>Paenimyroides</taxon>
    </lineage>
</organism>
<protein>
    <recommendedName>
        <fullName evidence="15">Riboflavin biosynthesis protein</fullName>
    </recommendedName>
    <domain>
        <recommendedName>
            <fullName evidence="15">Riboflavin kinase</fullName>
            <ecNumber evidence="15">2.7.1.26</ecNumber>
        </recommendedName>
        <alternativeName>
            <fullName evidence="15">Flavokinase</fullName>
        </alternativeName>
    </domain>
    <domain>
        <recommendedName>
            <fullName evidence="15">FMN adenylyltransferase</fullName>
            <ecNumber evidence="15">2.7.7.2</ecNumber>
        </recommendedName>
        <alternativeName>
            <fullName evidence="15">FAD pyrophosphorylase</fullName>
        </alternativeName>
        <alternativeName>
            <fullName evidence="15">FAD synthase</fullName>
        </alternativeName>
    </domain>
</protein>
<dbReference type="SUPFAM" id="SSF82114">
    <property type="entry name" value="Riboflavin kinase-like"/>
    <property type="match status" value="1"/>
</dbReference>
<dbReference type="InterPro" id="IPR015864">
    <property type="entry name" value="FAD_synthase"/>
</dbReference>
<comment type="similarity">
    <text evidence="15">Belongs to the ribF family.</text>
</comment>
<dbReference type="NCBIfam" id="TIGR00083">
    <property type="entry name" value="ribF"/>
    <property type="match status" value="1"/>
</dbReference>
<evidence type="ECO:0000256" key="1">
    <source>
        <dbReference type="ARBA" id="ARBA00002121"/>
    </source>
</evidence>
<keyword evidence="9 15" id="KW-0418">Kinase</keyword>
<evidence type="ECO:0000256" key="8">
    <source>
        <dbReference type="ARBA" id="ARBA00022741"/>
    </source>
</evidence>
<dbReference type="SUPFAM" id="SSF52374">
    <property type="entry name" value="Nucleotidylyl transferase"/>
    <property type="match status" value="1"/>
</dbReference>
<evidence type="ECO:0000256" key="7">
    <source>
        <dbReference type="ARBA" id="ARBA00022695"/>
    </source>
</evidence>
<dbReference type="SMART" id="SM00904">
    <property type="entry name" value="Flavokinase"/>
    <property type="match status" value="1"/>
</dbReference>
<evidence type="ECO:0000256" key="5">
    <source>
        <dbReference type="ARBA" id="ARBA00022643"/>
    </source>
</evidence>
<reference evidence="18" key="1">
    <citation type="journal article" date="2019" name="Int. J. Syst. Evol. Microbiol.">
        <title>The Global Catalogue of Microorganisms (GCM) 10K type strain sequencing project: providing services to taxonomists for standard genome sequencing and annotation.</title>
        <authorList>
            <consortium name="The Broad Institute Genomics Platform"/>
            <consortium name="The Broad Institute Genome Sequencing Center for Infectious Disease"/>
            <person name="Wu L."/>
            <person name="Ma J."/>
        </authorList>
    </citation>
    <scope>NUCLEOTIDE SEQUENCE [LARGE SCALE GENOMIC DNA]</scope>
    <source>
        <strain evidence="18">CECT 7184</strain>
    </source>
</reference>
<gene>
    <name evidence="17" type="ORF">QW060_15100</name>
</gene>
<dbReference type="Gene3D" id="3.40.50.620">
    <property type="entry name" value="HUPs"/>
    <property type="match status" value="1"/>
</dbReference>
<evidence type="ECO:0000256" key="6">
    <source>
        <dbReference type="ARBA" id="ARBA00022679"/>
    </source>
</evidence>
<dbReference type="CDD" id="cd02064">
    <property type="entry name" value="FAD_synthetase_N"/>
    <property type="match status" value="1"/>
</dbReference>
<evidence type="ECO:0000256" key="3">
    <source>
        <dbReference type="ARBA" id="ARBA00005201"/>
    </source>
</evidence>
<dbReference type="GO" id="GO:0003919">
    <property type="term" value="F:FMN adenylyltransferase activity"/>
    <property type="evidence" value="ECO:0007669"/>
    <property type="project" value="UniProtKB-EC"/>
</dbReference>
<dbReference type="EC" id="2.7.7.2" evidence="15"/>
<dbReference type="Pfam" id="PF06574">
    <property type="entry name" value="FAD_syn"/>
    <property type="match status" value="1"/>
</dbReference>
<evidence type="ECO:0000256" key="9">
    <source>
        <dbReference type="ARBA" id="ARBA00022777"/>
    </source>
</evidence>
<dbReference type="Proteomes" id="UP001242368">
    <property type="component" value="Unassembled WGS sequence"/>
</dbReference>
<dbReference type="NCBIfam" id="NF004162">
    <property type="entry name" value="PRK05627.1-5"/>
    <property type="match status" value="1"/>
</dbReference>
<evidence type="ECO:0000256" key="4">
    <source>
        <dbReference type="ARBA" id="ARBA00022630"/>
    </source>
</evidence>
<evidence type="ECO:0000259" key="16">
    <source>
        <dbReference type="SMART" id="SM00904"/>
    </source>
</evidence>
<keyword evidence="18" id="KW-1185">Reference proteome</keyword>
<dbReference type="EC" id="2.7.1.26" evidence="15"/>
<dbReference type="EMBL" id="JAUFQU010000001">
    <property type="protein sequence ID" value="MDN3708427.1"/>
    <property type="molecule type" value="Genomic_DNA"/>
</dbReference>
<proteinExistence type="inferred from homology"/>
<evidence type="ECO:0000256" key="10">
    <source>
        <dbReference type="ARBA" id="ARBA00022827"/>
    </source>
</evidence>
<comment type="pathway">
    <text evidence="2 15">Cofactor biosynthesis; FAD biosynthesis; FAD from FMN: step 1/1.</text>
</comment>
<comment type="catalytic activity">
    <reaction evidence="13 15">
        <text>riboflavin + ATP = FMN + ADP + H(+)</text>
        <dbReference type="Rhea" id="RHEA:14357"/>
        <dbReference type="ChEBI" id="CHEBI:15378"/>
        <dbReference type="ChEBI" id="CHEBI:30616"/>
        <dbReference type="ChEBI" id="CHEBI:57986"/>
        <dbReference type="ChEBI" id="CHEBI:58210"/>
        <dbReference type="ChEBI" id="CHEBI:456216"/>
        <dbReference type="EC" id="2.7.1.26"/>
    </reaction>
</comment>
<comment type="function">
    <text evidence="1">Catalyzes the phosphorylation of riboflavin to FMN followed by the adenylation of FMN to FAD.</text>
</comment>
<dbReference type="InterPro" id="IPR023468">
    <property type="entry name" value="Riboflavin_kinase"/>
</dbReference>
<accession>A0ABT8CZD4</accession>
<dbReference type="InterPro" id="IPR014729">
    <property type="entry name" value="Rossmann-like_a/b/a_fold"/>
</dbReference>
<keyword evidence="6 15" id="KW-0808">Transferase</keyword>
<dbReference type="Pfam" id="PF01687">
    <property type="entry name" value="Flavokinase"/>
    <property type="match status" value="1"/>
</dbReference>
<evidence type="ECO:0000256" key="11">
    <source>
        <dbReference type="ARBA" id="ARBA00022840"/>
    </source>
</evidence>
<keyword evidence="12" id="KW-0511">Multifunctional enzyme</keyword>
<sequence length="311" mass="35261">MKVFNAISEFYSDKKTIVTLGTFDGVHLGHQSILKKLTRQSHETGAESLVLTFFPHPRMVLDTSASIQLLNTIHEKTVLLEHFGVDHLVIHPFSKEFASLSAEEFVKKILVEQFNIQKIIIGYDHRFGKNRSADINDLIKFGQKYGFEVEQILAKEIDHISVSSTKIRKALEEGNIALANEYLGYAYSLEGTVVEGKKIGRTIGFPTANIVLEEDYKLVPHNGVYIVSSIINGEIVKGMMNIGTNPTIGTNPRTIEVNFLNFEGNLYGKKLKISILDKIRDEMKFSSLEELKENIEKDRLKTIHYFEKLRS</sequence>
<dbReference type="InterPro" id="IPR023465">
    <property type="entry name" value="Riboflavin_kinase_dom_sf"/>
</dbReference>
<evidence type="ECO:0000313" key="18">
    <source>
        <dbReference type="Proteomes" id="UP001242368"/>
    </source>
</evidence>
<feature type="domain" description="Riboflavin kinase" evidence="16">
    <location>
        <begin position="182"/>
        <end position="307"/>
    </location>
</feature>
<comment type="caution">
    <text evidence="17">The sequence shown here is derived from an EMBL/GenBank/DDBJ whole genome shotgun (WGS) entry which is preliminary data.</text>
</comment>
<evidence type="ECO:0000256" key="13">
    <source>
        <dbReference type="ARBA" id="ARBA00047880"/>
    </source>
</evidence>
<keyword evidence="10 15" id="KW-0274">FAD</keyword>
<dbReference type="PANTHER" id="PTHR22749">
    <property type="entry name" value="RIBOFLAVIN KINASE/FMN ADENYLYLTRANSFERASE"/>
    <property type="match status" value="1"/>
</dbReference>
<dbReference type="PANTHER" id="PTHR22749:SF6">
    <property type="entry name" value="RIBOFLAVIN KINASE"/>
    <property type="match status" value="1"/>
</dbReference>
<keyword evidence="8 15" id="KW-0547">Nucleotide-binding</keyword>
<keyword evidence="4 15" id="KW-0285">Flavoprotein</keyword>
<dbReference type="InterPro" id="IPR002606">
    <property type="entry name" value="Riboflavin_kinase_bac"/>
</dbReference>
<evidence type="ECO:0000256" key="12">
    <source>
        <dbReference type="ARBA" id="ARBA00023268"/>
    </source>
</evidence>
<evidence type="ECO:0000256" key="14">
    <source>
        <dbReference type="ARBA" id="ARBA00049494"/>
    </source>
</evidence>
<name>A0ABT8CZD4_9FLAO</name>
<keyword evidence="5 15" id="KW-0288">FMN</keyword>
<evidence type="ECO:0000256" key="2">
    <source>
        <dbReference type="ARBA" id="ARBA00004726"/>
    </source>
</evidence>
<dbReference type="InterPro" id="IPR015865">
    <property type="entry name" value="Riboflavin_kinase_bac/euk"/>
</dbReference>
<dbReference type="Gene3D" id="2.40.30.30">
    <property type="entry name" value="Riboflavin kinase-like"/>
    <property type="match status" value="1"/>
</dbReference>
<comment type="catalytic activity">
    <reaction evidence="14 15">
        <text>FMN + ATP + H(+) = FAD + diphosphate</text>
        <dbReference type="Rhea" id="RHEA:17237"/>
        <dbReference type="ChEBI" id="CHEBI:15378"/>
        <dbReference type="ChEBI" id="CHEBI:30616"/>
        <dbReference type="ChEBI" id="CHEBI:33019"/>
        <dbReference type="ChEBI" id="CHEBI:57692"/>
        <dbReference type="ChEBI" id="CHEBI:58210"/>
        <dbReference type="EC" id="2.7.7.2"/>
    </reaction>
</comment>
<dbReference type="NCBIfam" id="NF004160">
    <property type="entry name" value="PRK05627.1-3"/>
    <property type="match status" value="1"/>
</dbReference>
<keyword evidence="11 15" id="KW-0067">ATP-binding</keyword>